<evidence type="ECO:0000313" key="7">
    <source>
        <dbReference type="EMBL" id="OJJ60961.1"/>
    </source>
</evidence>
<keyword evidence="2" id="KW-0285">Flavoprotein</keyword>
<evidence type="ECO:0000256" key="5">
    <source>
        <dbReference type="SAM" id="Phobius"/>
    </source>
</evidence>
<dbReference type="Pfam" id="PF01565">
    <property type="entry name" value="FAD_binding_4"/>
    <property type="match status" value="1"/>
</dbReference>
<dbReference type="SUPFAM" id="SSF56176">
    <property type="entry name" value="FAD-binding/transporter-associated domain-like"/>
    <property type="match status" value="1"/>
</dbReference>
<keyword evidence="3" id="KW-0274">FAD</keyword>
<dbReference type="OrthoDB" id="2151789at2759"/>
<proteinExistence type="inferred from homology"/>
<gene>
    <name evidence="7" type="ORF">ASPSYDRAFT_780553</name>
</gene>
<evidence type="ECO:0000259" key="6">
    <source>
        <dbReference type="PROSITE" id="PS51387"/>
    </source>
</evidence>
<name>A0A1L9TNI0_9EURO</name>
<keyword evidence="8" id="KW-1185">Reference proteome</keyword>
<dbReference type="STRING" id="1036612.A0A1L9TNI0"/>
<keyword evidence="5" id="KW-0812">Transmembrane</keyword>
<sequence>MNQLPIGGIYELDFSPSGLILHLVTGLGLGLGCGAEDSTFFSCDLYSISCRRFPTALLFPGLRFGYFNFWTFLSFLFSVLPIFPIFPLGKPLWCSDMFAPLSFSLFSLVLLIGGQHADAQVQVQEPLGTVDTLGVVFKNSTSGCQQAVSCIQLQAASPTDVNSNPEFVTDRYFALQQRQLTPACVVLPESADDVARAVQVVGEHQCPFAVRSGGHGNHARASSIEGGLLIDLGRLKSVTVSEDESVALIGSGNRWVDVYEVLEEKGLLVVGGRTATVGVGGFALGGGISYLSRRYGWAVDNIRNYEVVLANGTIANVNKDTHPDLFFALRGGGNNFGIVTRFDFETRRIGMMSGGTTVFIMEDLETRKAALGLKDQWQWTIHSFLAHAAKYFLKGLGSLGLATNSRDVIREFVALGDESQTDAGAHAFLFLSWVPDLRSFMFGITRMYTTVAGSGTPDPDPPVFRNVSSLKKLHSTNRVSNMTDFTRELDGQNTVLRGKLYVKYIIAVMGKKPPTNRANCTNRNIWRTITLKLDADLISDVYDVFISNVHPYTTTPGALLSCNMQMVTKYEIGLFAQNGGNAFSIHPDEGPLFLFSVTFSQDAADYERFEALAEKVISDVASLAKDRDLYHPFIYQNYAGPGQDVYAGYSEENRARLKQIQRKYDPEGVFWKLQPGYFKV</sequence>
<evidence type="ECO:0000256" key="3">
    <source>
        <dbReference type="ARBA" id="ARBA00022827"/>
    </source>
</evidence>
<dbReference type="InterPro" id="IPR016166">
    <property type="entry name" value="FAD-bd_PCMH"/>
</dbReference>
<accession>A0A1L9TNI0</accession>
<dbReference type="RefSeq" id="XP_040704767.1">
    <property type="nucleotide sequence ID" value="XM_040850925.1"/>
</dbReference>
<dbReference type="PANTHER" id="PTHR42973">
    <property type="entry name" value="BINDING OXIDOREDUCTASE, PUTATIVE (AFU_ORTHOLOGUE AFUA_1G17690)-RELATED"/>
    <property type="match status" value="1"/>
</dbReference>
<dbReference type="GeneID" id="63766998"/>
<dbReference type="Gene3D" id="3.30.465.10">
    <property type="match status" value="2"/>
</dbReference>
<reference evidence="8" key="1">
    <citation type="journal article" date="2017" name="Genome Biol.">
        <title>Comparative genomics reveals high biological diversity and specific adaptations in the industrially and medically important fungal genus Aspergillus.</title>
        <authorList>
            <person name="de Vries R.P."/>
            <person name="Riley R."/>
            <person name="Wiebenga A."/>
            <person name="Aguilar-Osorio G."/>
            <person name="Amillis S."/>
            <person name="Uchima C.A."/>
            <person name="Anderluh G."/>
            <person name="Asadollahi M."/>
            <person name="Askin M."/>
            <person name="Barry K."/>
            <person name="Battaglia E."/>
            <person name="Bayram O."/>
            <person name="Benocci T."/>
            <person name="Braus-Stromeyer S.A."/>
            <person name="Caldana C."/>
            <person name="Canovas D."/>
            <person name="Cerqueira G.C."/>
            <person name="Chen F."/>
            <person name="Chen W."/>
            <person name="Choi C."/>
            <person name="Clum A."/>
            <person name="Dos Santos R.A."/>
            <person name="Damasio A.R."/>
            <person name="Diallinas G."/>
            <person name="Emri T."/>
            <person name="Fekete E."/>
            <person name="Flipphi M."/>
            <person name="Freyberg S."/>
            <person name="Gallo A."/>
            <person name="Gournas C."/>
            <person name="Habgood R."/>
            <person name="Hainaut M."/>
            <person name="Harispe M.L."/>
            <person name="Henrissat B."/>
            <person name="Hilden K.S."/>
            <person name="Hope R."/>
            <person name="Hossain A."/>
            <person name="Karabika E."/>
            <person name="Karaffa L."/>
            <person name="Karanyi Z."/>
            <person name="Krasevec N."/>
            <person name="Kuo A."/>
            <person name="Kusch H."/>
            <person name="LaButti K."/>
            <person name="Lagendijk E.L."/>
            <person name="Lapidus A."/>
            <person name="Levasseur A."/>
            <person name="Lindquist E."/>
            <person name="Lipzen A."/>
            <person name="Logrieco A.F."/>
            <person name="MacCabe A."/>
            <person name="Maekelae M.R."/>
            <person name="Malavazi I."/>
            <person name="Melin P."/>
            <person name="Meyer V."/>
            <person name="Mielnichuk N."/>
            <person name="Miskei M."/>
            <person name="Molnar A.P."/>
            <person name="Mule G."/>
            <person name="Ngan C.Y."/>
            <person name="Orejas M."/>
            <person name="Orosz E."/>
            <person name="Ouedraogo J.P."/>
            <person name="Overkamp K.M."/>
            <person name="Park H.-S."/>
            <person name="Perrone G."/>
            <person name="Piumi F."/>
            <person name="Punt P.J."/>
            <person name="Ram A.F."/>
            <person name="Ramon A."/>
            <person name="Rauscher S."/>
            <person name="Record E."/>
            <person name="Riano-Pachon D.M."/>
            <person name="Robert V."/>
            <person name="Roehrig J."/>
            <person name="Ruller R."/>
            <person name="Salamov A."/>
            <person name="Salih N.S."/>
            <person name="Samson R.A."/>
            <person name="Sandor E."/>
            <person name="Sanguinetti M."/>
            <person name="Schuetze T."/>
            <person name="Sepcic K."/>
            <person name="Shelest E."/>
            <person name="Sherlock G."/>
            <person name="Sophianopoulou V."/>
            <person name="Squina F.M."/>
            <person name="Sun H."/>
            <person name="Susca A."/>
            <person name="Todd R.B."/>
            <person name="Tsang A."/>
            <person name="Unkles S.E."/>
            <person name="van de Wiele N."/>
            <person name="van Rossen-Uffink D."/>
            <person name="Oliveira J.V."/>
            <person name="Vesth T.C."/>
            <person name="Visser J."/>
            <person name="Yu J.-H."/>
            <person name="Zhou M."/>
            <person name="Andersen M.R."/>
            <person name="Archer D.B."/>
            <person name="Baker S.E."/>
            <person name="Benoit I."/>
            <person name="Brakhage A.A."/>
            <person name="Braus G.H."/>
            <person name="Fischer R."/>
            <person name="Frisvad J.C."/>
            <person name="Goldman G.H."/>
            <person name="Houbraken J."/>
            <person name="Oakley B."/>
            <person name="Pocsi I."/>
            <person name="Scazzocchio C."/>
            <person name="Seiboth B."/>
            <person name="vanKuyk P.A."/>
            <person name="Wortman J."/>
            <person name="Dyer P.S."/>
            <person name="Grigoriev I.V."/>
        </authorList>
    </citation>
    <scope>NUCLEOTIDE SEQUENCE [LARGE SCALE GENOMIC DNA]</scope>
    <source>
        <strain evidence="8">CBS 593.65</strain>
    </source>
</reference>
<evidence type="ECO:0000256" key="4">
    <source>
        <dbReference type="ARBA" id="ARBA00023002"/>
    </source>
</evidence>
<dbReference type="GO" id="GO:0016491">
    <property type="term" value="F:oxidoreductase activity"/>
    <property type="evidence" value="ECO:0007669"/>
    <property type="project" value="UniProtKB-KW"/>
</dbReference>
<keyword evidence="5" id="KW-0472">Membrane</keyword>
<dbReference type="PROSITE" id="PS51387">
    <property type="entry name" value="FAD_PCMH"/>
    <property type="match status" value="1"/>
</dbReference>
<dbReference type="InterPro" id="IPR006094">
    <property type="entry name" value="Oxid_FAD_bind_N"/>
</dbReference>
<dbReference type="EMBL" id="KV878584">
    <property type="protein sequence ID" value="OJJ60961.1"/>
    <property type="molecule type" value="Genomic_DNA"/>
</dbReference>
<evidence type="ECO:0000313" key="8">
    <source>
        <dbReference type="Proteomes" id="UP000184356"/>
    </source>
</evidence>
<evidence type="ECO:0000256" key="2">
    <source>
        <dbReference type="ARBA" id="ARBA00022630"/>
    </source>
</evidence>
<dbReference type="VEuPathDB" id="FungiDB:ASPSYDRAFT_780553"/>
<dbReference type="AlphaFoldDB" id="A0A1L9TNI0"/>
<keyword evidence="4" id="KW-0560">Oxidoreductase</keyword>
<feature type="domain" description="FAD-binding PCMH-type" evidence="6">
    <location>
        <begin position="178"/>
        <end position="349"/>
    </location>
</feature>
<comment type="similarity">
    <text evidence="1">Belongs to the oxygen-dependent FAD-linked oxidoreductase family.</text>
</comment>
<dbReference type="Proteomes" id="UP000184356">
    <property type="component" value="Unassembled WGS sequence"/>
</dbReference>
<dbReference type="PANTHER" id="PTHR42973:SF13">
    <property type="entry name" value="FAD-BINDING PCMH-TYPE DOMAIN-CONTAINING PROTEIN"/>
    <property type="match status" value="1"/>
</dbReference>
<protein>
    <recommendedName>
        <fullName evidence="6">FAD-binding PCMH-type domain-containing protein</fullName>
    </recommendedName>
</protein>
<organism evidence="7 8">
    <name type="scientific">Aspergillus sydowii CBS 593.65</name>
    <dbReference type="NCBI Taxonomy" id="1036612"/>
    <lineage>
        <taxon>Eukaryota</taxon>
        <taxon>Fungi</taxon>
        <taxon>Dikarya</taxon>
        <taxon>Ascomycota</taxon>
        <taxon>Pezizomycotina</taxon>
        <taxon>Eurotiomycetes</taxon>
        <taxon>Eurotiomycetidae</taxon>
        <taxon>Eurotiales</taxon>
        <taxon>Aspergillaceae</taxon>
        <taxon>Aspergillus</taxon>
        <taxon>Aspergillus subgen. Nidulantes</taxon>
    </lineage>
</organism>
<dbReference type="Gene3D" id="3.40.462.20">
    <property type="match status" value="1"/>
</dbReference>
<evidence type="ECO:0000256" key="1">
    <source>
        <dbReference type="ARBA" id="ARBA00005466"/>
    </source>
</evidence>
<dbReference type="GO" id="GO:0071949">
    <property type="term" value="F:FAD binding"/>
    <property type="evidence" value="ECO:0007669"/>
    <property type="project" value="InterPro"/>
</dbReference>
<dbReference type="InterPro" id="IPR016169">
    <property type="entry name" value="FAD-bd_PCMH_sub2"/>
</dbReference>
<dbReference type="InterPro" id="IPR050416">
    <property type="entry name" value="FAD-linked_Oxidoreductase"/>
</dbReference>
<keyword evidence="5" id="KW-1133">Transmembrane helix</keyword>
<dbReference type="InterPro" id="IPR036318">
    <property type="entry name" value="FAD-bd_PCMH-like_sf"/>
</dbReference>
<feature type="transmembrane region" description="Helical" evidence="5">
    <location>
        <begin position="67"/>
        <end position="86"/>
    </location>
</feature>